<evidence type="ECO:0000256" key="5">
    <source>
        <dbReference type="SAM" id="SignalP"/>
    </source>
</evidence>
<comment type="similarity">
    <text evidence="1">Belongs to the leucine-binding protein family.</text>
</comment>
<dbReference type="PANTHER" id="PTHR30483:SF6">
    <property type="entry name" value="PERIPLASMIC BINDING PROTEIN OF ABC TRANSPORTER FOR NATURAL AMINO ACIDS"/>
    <property type="match status" value="1"/>
</dbReference>
<sequence length="396" mass="42463">MSTYLRTLAVFACMLANSSGTLAQELVLGYSGSSTGPSATLSKHNDVAIEVALEEINGAGGVNGKKLVLRSFDTGGKPDQAVVAVQQFAQDLSALAVVGPLTTGECRAAFPVGERLGISQMSMGSSAPKVAAPFSYAFRNTVEENYTWERIFRTIDRKGYAHSSAAIAYATDDSFSQAVGTGVLPTRLTAANIPQTDTVTFRVSSFDLSAQVSQLMQKPSDLIAVGAQTDVLLRFVTELRRQGHKGRILGSSGIADADLPERMGPNGEGTLIGATFYSGIEDARVQSFVERFKAKLKVAGETGIEPSQFDAASYDIVFMYAEAMKRAKVTGDKTKLAEERTAIRDELRKMKDFPAIVGNLSMGPEGDVIKTIYILEAKANKWVLVDKHPPELAQSK</sequence>
<dbReference type="InterPro" id="IPR028082">
    <property type="entry name" value="Peripla_BP_I"/>
</dbReference>
<accession>A0A1M5SEI3</accession>
<evidence type="ECO:0000313" key="8">
    <source>
        <dbReference type="Proteomes" id="UP000190675"/>
    </source>
</evidence>
<evidence type="ECO:0000256" key="1">
    <source>
        <dbReference type="ARBA" id="ARBA00010062"/>
    </source>
</evidence>
<dbReference type="RefSeq" id="WP_079570154.1">
    <property type="nucleotide sequence ID" value="NZ_LT670818.1"/>
</dbReference>
<dbReference type="Gene3D" id="3.40.50.2300">
    <property type="match status" value="2"/>
</dbReference>
<feature type="chain" id="PRO_5013110348" evidence="5">
    <location>
        <begin position="24"/>
        <end position="396"/>
    </location>
</feature>
<evidence type="ECO:0000313" key="7">
    <source>
        <dbReference type="EMBL" id="SHH36323.1"/>
    </source>
</evidence>
<name>A0A1M5SEI3_9BRAD</name>
<keyword evidence="4" id="KW-0029">Amino-acid transport</keyword>
<dbReference type="Pfam" id="PF13458">
    <property type="entry name" value="Peripla_BP_6"/>
    <property type="match status" value="1"/>
</dbReference>
<keyword evidence="2" id="KW-0813">Transport</keyword>
<dbReference type="OrthoDB" id="9791590at2"/>
<dbReference type="EMBL" id="LT670818">
    <property type="protein sequence ID" value="SHH36323.1"/>
    <property type="molecule type" value="Genomic_DNA"/>
</dbReference>
<organism evidence="7 8">
    <name type="scientific">Bradyrhizobium erythrophlei</name>
    <dbReference type="NCBI Taxonomy" id="1437360"/>
    <lineage>
        <taxon>Bacteria</taxon>
        <taxon>Pseudomonadati</taxon>
        <taxon>Pseudomonadota</taxon>
        <taxon>Alphaproteobacteria</taxon>
        <taxon>Hyphomicrobiales</taxon>
        <taxon>Nitrobacteraceae</taxon>
        <taxon>Bradyrhizobium</taxon>
    </lineage>
</organism>
<protein>
    <submittedName>
        <fullName evidence="7">Branched-chain amino acid transport system substrate-binding protein</fullName>
    </submittedName>
</protein>
<gene>
    <name evidence="7" type="ORF">SAMN05444169_7068</name>
</gene>
<feature type="signal peptide" evidence="5">
    <location>
        <begin position="1"/>
        <end position="23"/>
    </location>
</feature>
<evidence type="ECO:0000259" key="6">
    <source>
        <dbReference type="Pfam" id="PF13458"/>
    </source>
</evidence>
<dbReference type="AlphaFoldDB" id="A0A1M5SEI3"/>
<dbReference type="InterPro" id="IPR000709">
    <property type="entry name" value="Leu_Ile_Val-bd"/>
</dbReference>
<keyword evidence="3 5" id="KW-0732">Signal</keyword>
<feature type="domain" description="Leucine-binding protein" evidence="6">
    <location>
        <begin position="28"/>
        <end position="379"/>
    </location>
</feature>
<reference evidence="7 8" key="1">
    <citation type="submission" date="2016-11" db="EMBL/GenBank/DDBJ databases">
        <authorList>
            <person name="Jaros S."/>
            <person name="Januszkiewicz K."/>
            <person name="Wedrychowicz H."/>
        </authorList>
    </citation>
    <scope>NUCLEOTIDE SEQUENCE [LARGE SCALE GENOMIC DNA]</scope>
    <source>
        <strain evidence="7 8">GAS242</strain>
    </source>
</reference>
<dbReference type="InterPro" id="IPR051010">
    <property type="entry name" value="BCAA_transport"/>
</dbReference>
<proteinExistence type="inferred from homology"/>
<dbReference type="GO" id="GO:0006865">
    <property type="term" value="P:amino acid transport"/>
    <property type="evidence" value="ECO:0007669"/>
    <property type="project" value="UniProtKB-KW"/>
</dbReference>
<evidence type="ECO:0000256" key="2">
    <source>
        <dbReference type="ARBA" id="ARBA00022448"/>
    </source>
</evidence>
<evidence type="ECO:0000256" key="4">
    <source>
        <dbReference type="ARBA" id="ARBA00022970"/>
    </source>
</evidence>
<dbReference type="PANTHER" id="PTHR30483">
    <property type="entry name" value="LEUCINE-SPECIFIC-BINDING PROTEIN"/>
    <property type="match status" value="1"/>
</dbReference>
<dbReference type="InterPro" id="IPR028081">
    <property type="entry name" value="Leu-bd"/>
</dbReference>
<dbReference type="Proteomes" id="UP000190675">
    <property type="component" value="Chromosome I"/>
</dbReference>
<dbReference type="PRINTS" id="PR00337">
    <property type="entry name" value="LEUILEVALBP"/>
</dbReference>
<dbReference type="SUPFAM" id="SSF53822">
    <property type="entry name" value="Periplasmic binding protein-like I"/>
    <property type="match status" value="1"/>
</dbReference>
<evidence type="ECO:0000256" key="3">
    <source>
        <dbReference type="ARBA" id="ARBA00022729"/>
    </source>
</evidence>